<proteinExistence type="predicted"/>
<dbReference type="InterPro" id="IPR050990">
    <property type="entry name" value="UPF0237/GcvR_regulator"/>
</dbReference>
<organism evidence="2 3">
    <name type="scientific">Kiloniella antarctica</name>
    <dbReference type="NCBI Taxonomy" id="1550907"/>
    <lineage>
        <taxon>Bacteria</taxon>
        <taxon>Pseudomonadati</taxon>
        <taxon>Pseudomonadota</taxon>
        <taxon>Alphaproteobacteria</taxon>
        <taxon>Rhodospirillales</taxon>
        <taxon>Kiloniellaceae</taxon>
        <taxon>Kiloniella</taxon>
    </lineage>
</organism>
<dbReference type="PANTHER" id="PTHR34875">
    <property type="entry name" value="UPF0237 PROTEIN MJ1558"/>
    <property type="match status" value="1"/>
</dbReference>
<reference evidence="3" key="1">
    <citation type="journal article" date="2019" name="Int. J. Syst. Evol. Microbiol.">
        <title>The Global Catalogue of Microorganisms (GCM) 10K type strain sequencing project: providing services to taxonomists for standard genome sequencing and annotation.</title>
        <authorList>
            <consortium name="The Broad Institute Genomics Platform"/>
            <consortium name="The Broad Institute Genome Sequencing Center for Infectious Disease"/>
            <person name="Wu L."/>
            <person name="Ma J."/>
        </authorList>
    </citation>
    <scope>NUCLEOTIDE SEQUENCE [LARGE SCALE GENOMIC DNA]</scope>
    <source>
        <strain evidence="3">CGMCC 4.7192</strain>
    </source>
</reference>
<dbReference type="Gene3D" id="3.30.70.260">
    <property type="match status" value="2"/>
</dbReference>
<name>A0ABW5BNU6_9PROT</name>
<dbReference type="PROSITE" id="PS51671">
    <property type="entry name" value="ACT"/>
    <property type="match status" value="2"/>
</dbReference>
<dbReference type="CDD" id="cd04869">
    <property type="entry name" value="ACT_GcvR_2"/>
    <property type="match status" value="1"/>
</dbReference>
<dbReference type="PANTHER" id="PTHR34875:SF6">
    <property type="entry name" value="UPF0237 PROTEIN MJ1558"/>
    <property type="match status" value="1"/>
</dbReference>
<gene>
    <name evidence="2" type="ORF">ACFSKO_12380</name>
</gene>
<dbReference type="Pfam" id="PF13740">
    <property type="entry name" value="ACT_6"/>
    <property type="match status" value="1"/>
</dbReference>
<protein>
    <submittedName>
        <fullName evidence="2">Glycine cleavage system protein R</fullName>
    </submittedName>
</protein>
<evidence type="ECO:0000313" key="2">
    <source>
        <dbReference type="EMBL" id="MFD2206420.1"/>
    </source>
</evidence>
<sequence length="180" mass="19744">MANSIILTVTGKDRPGLVDDMSAIITQLEGNWLESRITKLSGNFAGIIRVSVPEQNTEQLEADLKAVECESFHLSIELQNSVEADVPVRELSLEIIGPDHPGIIRDISHALAEKKISINEMLTDCNDGAMSSERIFSAEINISIPIAVSVDMLRDKLEDLADQLMVDISMDDLEGTVTRI</sequence>
<dbReference type="EMBL" id="JBHUII010000004">
    <property type="protein sequence ID" value="MFD2206420.1"/>
    <property type="molecule type" value="Genomic_DNA"/>
</dbReference>
<dbReference type="RefSeq" id="WP_380251977.1">
    <property type="nucleotide sequence ID" value="NZ_JBHUII010000004.1"/>
</dbReference>
<evidence type="ECO:0000313" key="3">
    <source>
        <dbReference type="Proteomes" id="UP001597294"/>
    </source>
</evidence>
<feature type="domain" description="ACT" evidence="1">
    <location>
        <begin position="6"/>
        <end position="81"/>
    </location>
</feature>
<dbReference type="SUPFAM" id="SSF55021">
    <property type="entry name" value="ACT-like"/>
    <property type="match status" value="2"/>
</dbReference>
<dbReference type="InterPro" id="IPR045865">
    <property type="entry name" value="ACT-like_dom_sf"/>
</dbReference>
<dbReference type="PIRSF" id="PIRSF028103">
    <property type="entry name" value="GcvR"/>
    <property type="match status" value="1"/>
</dbReference>
<dbReference type="InterPro" id="IPR016867">
    <property type="entry name" value="GcvR"/>
</dbReference>
<feature type="domain" description="ACT" evidence="1">
    <location>
        <begin position="92"/>
        <end position="180"/>
    </location>
</feature>
<dbReference type="InterPro" id="IPR002912">
    <property type="entry name" value="ACT_dom"/>
</dbReference>
<evidence type="ECO:0000259" key="1">
    <source>
        <dbReference type="PROSITE" id="PS51671"/>
    </source>
</evidence>
<accession>A0ABW5BNU6</accession>
<comment type="caution">
    <text evidence="2">The sequence shown here is derived from an EMBL/GenBank/DDBJ whole genome shotgun (WGS) entry which is preliminary data.</text>
</comment>
<dbReference type="Proteomes" id="UP001597294">
    <property type="component" value="Unassembled WGS sequence"/>
</dbReference>
<keyword evidence="3" id="KW-1185">Reference proteome</keyword>